<reference evidence="1" key="1">
    <citation type="submission" date="2014-11" db="EMBL/GenBank/DDBJ databases">
        <authorList>
            <person name="Amaro Gonzalez C."/>
        </authorList>
    </citation>
    <scope>NUCLEOTIDE SEQUENCE</scope>
</reference>
<reference evidence="1" key="2">
    <citation type="journal article" date="2015" name="Fish Shellfish Immunol.">
        <title>Early steps in the European eel (Anguilla anguilla)-Vibrio vulnificus interaction in the gills: Role of the RtxA13 toxin.</title>
        <authorList>
            <person name="Callol A."/>
            <person name="Pajuelo D."/>
            <person name="Ebbesson L."/>
            <person name="Teles M."/>
            <person name="MacKenzie S."/>
            <person name="Amaro C."/>
        </authorList>
    </citation>
    <scope>NUCLEOTIDE SEQUENCE</scope>
</reference>
<sequence length="33" mass="3878">MPLINVIICFSNYIKLLHRLTESIIRLKLFTSS</sequence>
<dbReference type="EMBL" id="GBXM01070601">
    <property type="protein sequence ID" value="JAH37976.1"/>
    <property type="molecule type" value="Transcribed_RNA"/>
</dbReference>
<proteinExistence type="predicted"/>
<dbReference type="AlphaFoldDB" id="A0A0E9S9M7"/>
<accession>A0A0E9S9M7</accession>
<evidence type="ECO:0000313" key="1">
    <source>
        <dbReference type="EMBL" id="JAH37976.1"/>
    </source>
</evidence>
<name>A0A0E9S9M7_ANGAN</name>
<organism evidence="1">
    <name type="scientific">Anguilla anguilla</name>
    <name type="common">European freshwater eel</name>
    <name type="synonym">Muraena anguilla</name>
    <dbReference type="NCBI Taxonomy" id="7936"/>
    <lineage>
        <taxon>Eukaryota</taxon>
        <taxon>Metazoa</taxon>
        <taxon>Chordata</taxon>
        <taxon>Craniata</taxon>
        <taxon>Vertebrata</taxon>
        <taxon>Euteleostomi</taxon>
        <taxon>Actinopterygii</taxon>
        <taxon>Neopterygii</taxon>
        <taxon>Teleostei</taxon>
        <taxon>Anguilliformes</taxon>
        <taxon>Anguillidae</taxon>
        <taxon>Anguilla</taxon>
    </lineage>
</organism>
<protein>
    <submittedName>
        <fullName evidence="1">Uncharacterized protein</fullName>
    </submittedName>
</protein>